<dbReference type="Pfam" id="PF00566">
    <property type="entry name" value="RabGAP-TBC"/>
    <property type="match status" value="1"/>
</dbReference>
<name>A0A1X2HAM5_SYNRA</name>
<sequence>MSEPVYCSYFLFNAPGASMNDAHFKDEHDPRQEGGPLEDQFQSITLTEDDNNKDSSSSFSSFPGQTPTSSNAPLPHTLDTNRLLDELSEQTTNPVGIMSPSQCNRGPPSPREPHYDADSRGTYKYDQFFEEVSLDLPREQVFQHPQSPQSKLMKFMPRRTNTSTNSNSATTTTTTTTAFNTNTTNQTSNNIHTTITESQRPYTTATVETAPSNHINTSDISGPFYSISDVLSDSPSTTSTAMTAAAAAAAAAVAAAAIDRDPHSKTDAKSVHSPERQRRNTYEKGEVALSGGSSIKGLKRRSSLNPFTRNRSSRQKPSPLEAAVSKTRPRMLPPKNPSEEKKHLQEHQAMMKKAQQLEAKKQKEYLRKKEENDKRTGQALHLWETEVLTHWESRSRERWVHDLWLQGIPPRCRKRVWLLAIGNQLDISKGILDELASTASNPANDEHVKRDDNAPWASTEGEVYDIRRARRTSSLNVLHESTKNEGELPLCEEKGVAVDASYETGDSGALDTTDRLSTESRPPAPTTSAQDDDVRLSDDYDSFPFDADQAGDFSKIDPYLRKVIEEDIVRTLPSLCVFQPDGPLFNSLRQLLYAYTVYQGNMNYPRGASFLAGMLLLNMDSHSAFVALANLVKKSTVLSAFYTTTESQVRGYFKIFNIFFAENLPKLYMHFKNLSLTPEHYLSDWLMTLFASIIPLEVSSRLWDIFLLEGDIILFKTGLAVLKYLEPLLWGSNFSEAVRILKMGFVGEERGGEVEAALAVSGNITQGEQDQFFAEVLGRNGLQLDRIRFNDLIKKL</sequence>
<evidence type="ECO:0000313" key="4">
    <source>
        <dbReference type="Proteomes" id="UP000242180"/>
    </source>
</evidence>
<dbReference type="GO" id="GO:0005096">
    <property type="term" value="F:GTPase activator activity"/>
    <property type="evidence" value="ECO:0007669"/>
    <property type="project" value="TreeGrafter"/>
</dbReference>
<dbReference type="Gene3D" id="1.10.8.270">
    <property type="entry name" value="putative rabgap domain of human tbc1 domain family member 14 like domains"/>
    <property type="match status" value="1"/>
</dbReference>
<dbReference type="AlphaFoldDB" id="A0A1X2HAM5"/>
<organism evidence="3 4">
    <name type="scientific">Syncephalastrum racemosum</name>
    <name type="common">Filamentous fungus</name>
    <dbReference type="NCBI Taxonomy" id="13706"/>
    <lineage>
        <taxon>Eukaryota</taxon>
        <taxon>Fungi</taxon>
        <taxon>Fungi incertae sedis</taxon>
        <taxon>Mucoromycota</taxon>
        <taxon>Mucoromycotina</taxon>
        <taxon>Mucoromycetes</taxon>
        <taxon>Mucorales</taxon>
        <taxon>Syncephalastraceae</taxon>
        <taxon>Syncephalastrum</taxon>
    </lineage>
</organism>
<dbReference type="GO" id="GO:0031267">
    <property type="term" value="F:small GTPase binding"/>
    <property type="evidence" value="ECO:0007669"/>
    <property type="project" value="TreeGrafter"/>
</dbReference>
<keyword evidence="4" id="KW-1185">Reference proteome</keyword>
<evidence type="ECO:0000259" key="2">
    <source>
        <dbReference type="PROSITE" id="PS50086"/>
    </source>
</evidence>
<feature type="compositionally biased region" description="Basic and acidic residues" evidence="1">
    <location>
        <begin position="259"/>
        <end position="286"/>
    </location>
</feature>
<dbReference type="PANTHER" id="PTHR47219:SF15">
    <property type="entry name" value="TBC1 DOMAIN FAMILY MEMBER 12 ISOFORM X1"/>
    <property type="match status" value="1"/>
</dbReference>
<feature type="compositionally biased region" description="Basic and acidic residues" evidence="1">
    <location>
        <begin position="22"/>
        <end position="32"/>
    </location>
</feature>
<dbReference type="InterPro" id="IPR050302">
    <property type="entry name" value="Rab_GAP_TBC_domain"/>
</dbReference>
<feature type="region of interest" description="Disordered" evidence="1">
    <location>
        <begin position="18"/>
        <end position="78"/>
    </location>
</feature>
<feature type="compositionally biased region" description="Low complexity" evidence="1">
    <location>
        <begin position="160"/>
        <end position="189"/>
    </location>
</feature>
<dbReference type="Gene3D" id="1.10.10.750">
    <property type="entry name" value="Ypt/Rab-GAP domain of gyp1p, domain 1"/>
    <property type="match status" value="1"/>
</dbReference>
<evidence type="ECO:0000256" key="1">
    <source>
        <dbReference type="SAM" id="MobiDB-lite"/>
    </source>
</evidence>
<feature type="compositionally biased region" description="Low complexity" evidence="1">
    <location>
        <begin position="55"/>
        <end position="70"/>
    </location>
</feature>
<feature type="compositionally biased region" description="Polar residues" evidence="1">
    <location>
        <begin position="93"/>
        <end position="104"/>
    </location>
</feature>
<accession>A0A1X2HAM5</accession>
<gene>
    <name evidence="3" type="ORF">BCR43DRAFT_557682</name>
</gene>
<dbReference type="STRING" id="13706.A0A1X2HAM5"/>
<dbReference type="EMBL" id="MCGN01000006">
    <property type="protein sequence ID" value="ORY95695.1"/>
    <property type="molecule type" value="Genomic_DNA"/>
</dbReference>
<dbReference type="OrthoDB" id="289721at2759"/>
<dbReference type="PROSITE" id="PS50086">
    <property type="entry name" value="TBC_RABGAP"/>
    <property type="match status" value="1"/>
</dbReference>
<proteinExistence type="predicted"/>
<dbReference type="SMART" id="SM00164">
    <property type="entry name" value="TBC"/>
    <property type="match status" value="1"/>
</dbReference>
<dbReference type="Proteomes" id="UP000242180">
    <property type="component" value="Unassembled WGS sequence"/>
</dbReference>
<feature type="region of interest" description="Disordered" evidence="1">
    <location>
        <begin position="93"/>
        <end position="119"/>
    </location>
</feature>
<feature type="domain" description="Rab-GAP TBC" evidence="2">
    <location>
        <begin position="407"/>
        <end position="710"/>
    </location>
</feature>
<evidence type="ECO:0000313" key="3">
    <source>
        <dbReference type="EMBL" id="ORY95695.1"/>
    </source>
</evidence>
<feature type="region of interest" description="Disordered" evidence="1">
    <location>
        <begin position="159"/>
        <end position="189"/>
    </location>
</feature>
<dbReference type="PANTHER" id="PTHR47219">
    <property type="entry name" value="RAB GTPASE-ACTIVATING PROTEIN 1-LIKE"/>
    <property type="match status" value="1"/>
</dbReference>
<feature type="region of interest" description="Disordered" evidence="1">
    <location>
        <begin position="502"/>
        <end position="536"/>
    </location>
</feature>
<protein>
    <submittedName>
        <fullName evidence="3">Rab-GTPase-TBC domain-domain-containing protein</fullName>
    </submittedName>
</protein>
<reference evidence="3 4" key="1">
    <citation type="submission" date="2016-07" db="EMBL/GenBank/DDBJ databases">
        <title>Pervasive Adenine N6-methylation of Active Genes in Fungi.</title>
        <authorList>
            <consortium name="DOE Joint Genome Institute"/>
            <person name="Mondo S.J."/>
            <person name="Dannebaum R.O."/>
            <person name="Kuo R.C."/>
            <person name="Labutti K."/>
            <person name="Haridas S."/>
            <person name="Kuo A."/>
            <person name="Salamov A."/>
            <person name="Ahrendt S.R."/>
            <person name="Lipzen A."/>
            <person name="Sullivan W."/>
            <person name="Andreopoulos W.B."/>
            <person name="Clum A."/>
            <person name="Lindquist E."/>
            <person name="Daum C."/>
            <person name="Ramamoorthy G.K."/>
            <person name="Gryganskyi A."/>
            <person name="Culley D."/>
            <person name="Magnuson J.K."/>
            <person name="James T.Y."/>
            <person name="O'Malley M.A."/>
            <person name="Stajich J.E."/>
            <person name="Spatafora J.W."/>
            <person name="Visel A."/>
            <person name="Grigoriev I.V."/>
        </authorList>
    </citation>
    <scope>NUCLEOTIDE SEQUENCE [LARGE SCALE GENOMIC DNA]</scope>
    <source>
        <strain evidence="3 4">NRRL 2496</strain>
    </source>
</reference>
<dbReference type="SUPFAM" id="SSF47923">
    <property type="entry name" value="Ypt/Rab-GAP domain of gyp1p"/>
    <property type="match status" value="2"/>
</dbReference>
<comment type="caution">
    <text evidence="3">The sequence shown here is derived from an EMBL/GenBank/DDBJ whole genome shotgun (WGS) entry which is preliminary data.</text>
</comment>
<dbReference type="Gene3D" id="1.10.472.80">
    <property type="entry name" value="Ypt/Rab-GAP domain of gyp1p, domain 3"/>
    <property type="match status" value="1"/>
</dbReference>
<dbReference type="InParanoid" id="A0A1X2HAM5"/>
<dbReference type="InterPro" id="IPR000195">
    <property type="entry name" value="Rab-GAP-TBC_dom"/>
</dbReference>
<feature type="region of interest" description="Disordered" evidence="1">
    <location>
        <begin position="259"/>
        <end position="344"/>
    </location>
</feature>
<dbReference type="InterPro" id="IPR035969">
    <property type="entry name" value="Rab-GAP_TBC_sf"/>
</dbReference>